<dbReference type="RefSeq" id="WP_146884013.1">
    <property type="nucleotide sequence ID" value="NZ_BJXB01000006.1"/>
</dbReference>
<sequence>MEKSIFQRIIDREIPSQIVYEDDKFIAIRDIAPKAPVHLLLIPKQFSSRLDEIADAQHMGELFMTANRVAKEHLTDYRLVVNVGAGGGQVVFHTHIHIMGGWEDRSEAEHLTEAAQ</sequence>
<dbReference type="Gene3D" id="3.30.428.10">
    <property type="entry name" value="HIT-like"/>
    <property type="match status" value="1"/>
</dbReference>
<evidence type="ECO:0000313" key="6">
    <source>
        <dbReference type="Proteomes" id="UP000321306"/>
    </source>
</evidence>
<comment type="caution">
    <text evidence="5">The sequence shown here is derived from an EMBL/GenBank/DDBJ whole genome shotgun (WGS) entry which is preliminary data.</text>
</comment>
<name>A0A511N042_DEIC1</name>
<dbReference type="EMBL" id="BJXB01000006">
    <property type="protein sequence ID" value="GEM46202.1"/>
    <property type="molecule type" value="Genomic_DNA"/>
</dbReference>
<gene>
    <name evidence="5" type="ORF">DC3_18370</name>
</gene>
<dbReference type="InterPro" id="IPR001310">
    <property type="entry name" value="Histidine_triad_HIT"/>
</dbReference>
<dbReference type="PANTHER" id="PTHR23089">
    <property type="entry name" value="HISTIDINE TRIAD HIT PROTEIN"/>
    <property type="match status" value="1"/>
</dbReference>
<organism evidence="5 6">
    <name type="scientific">Deinococcus cellulosilyticus (strain DSM 18568 / NBRC 106333 / KACC 11606 / 5516J-15)</name>
    <dbReference type="NCBI Taxonomy" id="1223518"/>
    <lineage>
        <taxon>Bacteria</taxon>
        <taxon>Thermotogati</taxon>
        <taxon>Deinococcota</taxon>
        <taxon>Deinococci</taxon>
        <taxon>Deinococcales</taxon>
        <taxon>Deinococcaceae</taxon>
        <taxon>Deinococcus</taxon>
    </lineage>
</organism>
<dbReference type="PRINTS" id="PR00332">
    <property type="entry name" value="HISTRIAD"/>
</dbReference>
<protein>
    <submittedName>
        <fullName evidence="5">Histidine triad nucleotide-binding protein</fullName>
    </submittedName>
</protein>
<dbReference type="GO" id="GO:0003824">
    <property type="term" value="F:catalytic activity"/>
    <property type="evidence" value="ECO:0007669"/>
    <property type="project" value="InterPro"/>
</dbReference>
<evidence type="ECO:0000256" key="1">
    <source>
        <dbReference type="PIRSR" id="PIRSR601310-1"/>
    </source>
</evidence>
<keyword evidence="6" id="KW-1185">Reference proteome</keyword>
<feature type="active site" description="Tele-AMP-histidine intermediate" evidence="1">
    <location>
        <position position="95"/>
    </location>
</feature>
<evidence type="ECO:0000256" key="2">
    <source>
        <dbReference type="PIRSR" id="PIRSR601310-3"/>
    </source>
</evidence>
<dbReference type="PROSITE" id="PS00892">
    <property type="entry name" value="HIT_1"/>
    <property type="match status" value="1"/>
</dbReference>
<feature type="domain" description="HIT" evidence="4">
    <location>
        <begin position="5"/>
        <end position="110"/>
    </location>
</feature>
<dbReference type="Proteomes" id="UP000321306">
    <property type="component" value="Unassembled WGS sequence"/>
</dbReference>
<feature type="short sequence motif" description="Histidine triad motif" evidence="2 3">
    <location>
        <begin position="93"/>
        <end position="97"/>
    </location>
</feature>
<dbReference type="CDD" id="cd01276">
    <property type="entry name" value="PKCI_related"/>
    <property type="match status" value="1"/>
</dbReference>
<dbReference type="InterPro" id="IPR011146">
    <property type="entry name" value="HIT-like"/>
</dbReference>
<evidence type="ECO:0000259" key="4">
    <source>
        <dbReference type="PROSITE" id="PS51084"/>
    </source>
</evidence>
<reference evidence="5 6" key="1">
    <citation type="submission" date="2019-07" db="EMBL/GenBank/DDBJ databases">
        <title>Whole genome shotgun sequence of Deinococcus cellulosilyticus NBRC 106333.</title>
        <authorList>
            <person name="Hosoyama A."/>
            <person name="Uohara A."/>
            <person name="Ohji S."/>
            <person name="Ichikawa N."/>
        </authorList>
    </citation>
    <scope>NUCLEOTIDE SEQUENCE [LARGE SCALE GENOMIC DNA]</scope>
    <source>
        <strain evidence="5 6">NBRC 106333</strain>
    </source>
</reference>
<evidence type="ECO:0000313" key="5">
    <source>
        <dbReference type="EMBL" id="GEM46202.1"/>
    </source>
</evidence>
<dbReference type="SUPFAM" id="SSF54197">
    <property type="entry name" value="HIT-like"/>
    <property type="match status" value="1"/>
</dbReference>
<dbReference type="OrthoDB" id="9784774at2"/>
<dbReference type="Pfam" id="PF01230">
    <property type="entry name" value="HIT"/>
    <property type="match status" value="1"/>
</dbReference>
<evidence type="ECO:0000256" key="3">
    <source>
        <dbReference type="PROSITE-ProRule" id="PRU00464"/>
    </source>
</evidence>
<accession>A0A511N042</accession>
<dbReference type="PROSITE" id="PS51084">
    <property type="entry name" value="HIT_2"/>
    <property type="match status" value="1"/>
</dbReference>
<dbReference type="InterPro" id="IPR036265">
    <property type="entry name" value="HIT-like_sf"/>
</dbReference>
<dbReference type="InterPro" id="IPR019808">
    <property type="entry name" value="Histidine_triad_CS"/>
</dbReference>
<dbReference type="AlphaFoldDB" id="A0A511N042"/>
<proteinExistence type="predicted"/>